<dbReference type="Gene3D" id="2.40.50.140">
    <property type="entry name" value="Nucleic acid-binding proteins"/>
    <property type="match status" value="1"/>
</dbReference>
<name>A0ABV1E4P5_9FIRM</name>
<accession>A0ABV1E4P5</accession>
<organism evidence="2 3">
    <name type="scientific">Solibaculum intestinale</name>
    <dbReference type="NCBI Taxonomy" id="3133165"/>
    <lineage>
        <taxon>Bacteria</taxon>
        <taxon>Bacillati</taxon>
        <taxon>Bacillota</taxon>
        <taxon>Clostridia</taxon>
        <taxon>Eubacteriales</taxon>
        <taxon>Oscillospiraceae</taxon>
        <taxon>Solibaculum</taxon>
    </lineage>
</organism>
<protein>
    <submittedName>
        <fullName evidence="2">DUF2815 family protein</fullName>
    </submittedName>
</protein>
<dbReference type="EMBL" id="JBBMFD010000036">
    <property type="protein sequence ID" value="MEQ2441690.1"/>
    <property type="molecule type" value="Genomic_DNA"/>
</dbReference>
<dbReference type="InterPro" id="IPR022595">
    <property type="entry name" value="Enc34_ssDNA-bd"/>
</dbReference>
<evidence type="ECO:0000313" key="2">
    <source>
        <dbReference type="EMBL" id="MEQ2441690.1"/>
    </source>
</evidence>
<dbReference type="RefSeq" id="WP_349220937.1">
    <property type="nucleotide sequence ID" value="NZ_JBBMFD010000036.1"/>
</dbReference>
<sequence length="209" mass="22100">MATTPNTITIGEVRLSYCNLFQPRSNQPNQEPKYSVTILVPKSNTQAKAAIDAAVNYAIEQGVNKSWNGVRPPQPSICVHDGDGVRSSDGMPYGAECKGHWVFTASSKADRAPFVVDANVQPILQQAEVYSGMYGRVNVSFFPYNYSGKKGIGCGLNGVQKLRDGEPLGSQVSPEEAFGAPSQPAAAPGFGQPAVPGFGAANPQAPWGV</sequence>
<feature type="compositionally biased region" description="Low complexity" evidence="1">
    <location>
        <begin position="177"/>
        <end position="201"/>
    </location>
</feature>
<keyword evidence="3" id="KW-1185">Reference proteome</keyword>
<reference evidence="2 3" key="1">
    <citation type="submission" date="2024-03" db="EMBL/GenBank/DDBJ databases">
        <title>Human intestinal bacterial collection.</title>
        <authorList>
            <person name="Pauvert C."/>
            <person name="Hitch T.C.A."/>
            <person name="Clavel T."/>
        </authorList>
    </citation>
    <scope>NUCLEOTIDE SEQUENCE [LARGE SCALE GENOMIC DNA]</scope>
    <source>
        <strain evidence="2 3">CLA-JM-H44</strain>
    </source>
</reference>
<dbReference type="Pfam" id="PF10991">
    <property type="entry name" value="Enc34_ssDNA-bd"/>
    <property type="match status" value="1"/>
</dbReference>
<dbReference type="InterPro" id="IPR012340">
    <property type="entry name" value="NA-bd_OB-fold"/>
</dbReference>
<dbReference type="SUPFAM" id="SSF50249">
    <property type="entry name" value="Nucleic acid-binding proteins"/>
    <property type="match status" value="1"/>
</dbReference>
<comment type="caution">
    <text evidence="2">The sequence shown here is derived from an EMBL/GenBank/DDBJ whole genome shotgun (WGS) entry which is preliminary data.</text>
</comment>
<evidence type="ECO:0000256" key="1">
    <source>
        <dbReference type="SAM" id="MobiDB-lite"/>
    </source>
</evidence>
<feature type="region of interest" description="Disordered" evidence="1">
    <location>
        <begin position="165"/>
        <end position="209"/>
    </location>
</feature>
<dbReference type="Proteomes" id="UP001489509">
    <property type="component" value="Unassembled WGS sequence"/>
</dbReference>
<gene>
    <name evidence="2" type="ORF">WMO26_12705</name>
</gene>
<evidence type="ECO:0000313" key="3">
    <source>
        <dbReference type="Proteomes" id="UP001489509"/>
    </source>
</evidence>
<proteinExistence type="predicted"/>